<evidence type="ECO:0000313" key="3">
    <source>
        <dbReference type="Proteomes" id="UP000306585"/>
    </source>
</evidence>
<evidence type="ECO:0008006" key="4">
    <source>
        <dbReference type="Google" id="ProtNLM"/>
    </source>
</evidence>
<keyword evidence="3" id="KW-1185">Reference proteome</keyword>
<dbReference type="EMBL" id="VBRY01000002">
    <property type="protein sequence ID" value="TLS68688.1"/>
    <property type="molecule type" value="Genomic_DNA"/>
</dbReference>
<evidence type="ECO:0000313" key="2">
    <source>
        <dbReference type="EMBL" id="TLS68688.1"/>
    </source>
</evidence>
<dbReference type="RefSeq" id="WP_138238307.1">
    <property type="nucleotide sequence ID" value="NZ_VBRY01000002.1"/>
</dbReference>
<dbReference type="AlphaFoldDB" id="A0A5R9GSW4"/>
<name>A0A5R9GSW4_9PROT</name>
<gene>
    <name evidence="2" type="ORF">FEF65_03040</name>
</gene>
<feature type="chain" id="PRO_5024289110" description="DUF2066 domain-containing protein" evidence="1">
    <location>
        <begin position="23"/>
        <end position="334"/>
    </location>
</feature>
<comment type="caution">
    <text evidence="2">The sequence shown here is derived from an EMBL/GenBank/DDBJ whole genome shotgun (WGS) entry which is preliminary data.</text>
</comment>
<reference evidence="2 3" key="1">
    <citation type="journal article" date="2019" name="Appl. Environ. Microbiol.">
        <title>Environmental Evidence and Genomic Insight of Iron-oxidizing Bacteria Preference Towards More Corrosion Resistant Stainless Steel at Higher Salinities.</title>
        <authorList>
            <person name="Garrison C.E."/>
            <person name="Price K.A."/>
            <person name="Field E.K."/>
        </authorList>
    </citation>
    <scope>NUCLEOTIDE SEQUENCE [LARGE SCALE GENOMIC DNA]</scope>
    <source>
        <strain evidence="2 3">P3</strain>
    </source>
</reference>
<proteinExistence type="predicted"/>
<dbReference type="Proteomes" id="UP000306585">
    <property type="component" value="Unassembled WGS sequence"/>
</dbReference>
<organism evidence="2 3">
    <name type="scientific">Mariprofundus erugo</name>
    <dbReference type="NCBI Taxonomy" id="2528639"/>
    <lineage>
        <taxon>Bacteria</taxon>
        <taxon>Pseudomonadati</taxon>
        <taxon>Pseudomonadota</taxon>
        <taxon>Candidatius Mariprofundia</taxon>
        <taxon>Mariprofundales</taxon>
        <taxon>Mariprofundaceae</taxon>
        <taxon>Mariprofundus</taxon>
    </lineage>
</organism>
<accession>A0A5R9GSW4</accession>
<feature type="signal peptide" evidence="1">
    <location>
        <begin position="1"/>
        <end position="22"/>
    </location>
</feature>
<keyword evidence="1" id="KW-0732">Signal</keyword>
<evidence type="ECO:0000256" key="1">
    <source>
        <dbReference type="SAM" id="SignalP"/>
    </source>
</evidence>
<protein>
    <recommendedName>
        <fullName evidence="4">DUF2066 domain-containing protein</fullName>
    </recommendedName>
</protein>
<sequence length="334" mass="36724">MARYLFTACVMALCLAVETAWAAPDSRMQVLVEPDEAQGSTLASLQTNITGAAELALPRLIQRIVPVHSRRNVPGNVKAITLVQRAIPGESGVTVDFQPRRVFAWLKANNIPVITEQPAWHLSVELQSAAGRTMTESAALLEQHAREVAAEDGFVLDDSASGLIVAWHWLDGRTVSLSVRGNTPLGEYAETRTLGSGDPVAQLTPWLDEVLLRARDSYVEPAAVPVADDASSQEPAAIAGAALPVVPPVQDGYLLLKVQRQASLPEQILFEDELRHDRRILDLSLRQVNQDGQQYRLHLKGADDQWLGEWFRRRGMSLTPTIEGWVAQQELPTR</sequence>